<evidence type="ECO:0000256" key="2">
    <source>
        <dbReference type="ARBA" id="ARBA00022448"/>
    </source>
</evidence>
<feature type="repeat" description="ANK" evidence="12">
    <location>
        <begin position="91"/>
        <end position="123"/>
    </location>
</feature>
<evidence type="ECO:0000313" key="16">
    <source>
        <dbReference type="RefSeq" id="XP_031549436.1"/>
    </source>
</evidence>
<feature type="repeat" description="ANK" evidence="12">
    <location>
        <begin position="192"/>
        <end position="224"/>
    </location>
</feature>
<keyword evidence="2" id="KW-0813">Transport</keyword>
<dbReference type="PANTHER" id="PTHR47143">
    <property type="entry name" value="TRANSIENT RECEPTOR POTENTIAL CATION CHANNEL PROTEIN PAINLESS"/>
    <property type="match status" value="1"/>
</dbReference>
<feature type="repeat" description="ANK" evidence="12">
    <location>
        <begin position="567"/>
        <end position="599"/>
    </location>
</feature>
<feature type="transmembrane region" description="Helical" evidence="13">
    <location>
        <begin position="818"/>
        <end position="836"/>
    </location>
</feature>
<evidence type="ECO:0000313" key="15">
    <source>
        <dbReference type="Proteomes" id="UP000515163"/>
    </source>
</evidence>
<dbReference type="GO" id="GO:0034220">
    <property type="term" value="P:monoatomic ion transmembrane transport"/>
    <property type="evidence" value="ECO:0007669"/>
    <property type="project" value="UniProtKB-KW"/>
</dbReference>
<reference evidence="16" key="1">
    <citation type="submission" date="2025-08" db="UniProtKB">
        <authorList>
            <consortium name="RefSeq"/>
        </authorList>
    </citation>
    <scope>IDENTIFICATION</scope>
    <source>
        <tissue evidence="16">Tentacle</tissue>
    </source>
</reference>
<evidence type="ECO:0000256" key="10">
    <source>
        <dbReference type="ARBA" id="ARBA00023180"/>
    </source>
</evidence>
<dbReference type="InterPro" id="IPR002110">
    <property type="entry name" value="Ankyrin_rpt"/>
</dbReference>
<dbReference type="OrthoDB" id="1661883at2759"/>
<proteinExistence type="predicted"/>
<keyword evidence="5" id="KW-0677">Repeat</keyword>
<dbReference type="Proteomes" id="UP000515163">
    <property type="component" value="Unplaced"/>
</dbReference>
<dbReference type="GeneID" id="116286973"/>
<dbReference type="KEGG" id="aten:116286973"/>
<evidence type="ECO:0000256" key="6">
    <source>
        <dbReference type="ARBA" id="ARBA00022989"/>
    </source>
</evidence>
<feature type="repeat" description="ANK" evidence="12">
    <location>
        <begin position="299"/>
        <end position="331"/>
    </location>
</feature>
<dbReference type="Pfam" id="PF00520">
    <property type="entry name" value="Ion_trans"/>
    <property type="match status" value="1"/>
</dbReference>
<gene>
    <name evidence="16" type="primary">LOC116286973</name>
</gene>
<keyword evidence="7 12" id="KW-0040">ANK repeat</keyword>
<dbReference type="GO" id="GO:0022857">
    <property type="term" value="F:transmembrane transporter activity"/>
    <property type="evidence" value="ECO:0007669"/>
    <property type="project" value="TreeGrafter"/>
</dbReference>
<keyword evidence="9 13" id="KW-0472">Membrane</keyword>
<keyword evidence="8" id="KW-0406">Ion transport</keyword>
<dbReference type="AlphaFoldDB" id="A0A6P8H214"/>
<dbReference type="PANTHER" id="PTHR47143:SF1">
    <property type="entry name" value="ION_TRANS DOMAIN-CONTAINING PROTEIN"/>
    <property type="match status" value="1"/>
</dbReference>
<evidence type="ECO:0000256" key="1">
    <source>
        <dbReference type="ARBA" id="ARBA00004141"/>
    </source>
</evidence>
<feature type="transmembrane region" description="Helical" evidence="13">
    <location>
        <begin position="852"/>
        <end position="873"/>
    </location>
</feature>
<dbReference type="InterPro" id="IPR005821">
    <property type="entry name" value="Ion_trans_dom"/>
</dbReference>
<feature type="repeat" description="ANK" evidence="12">
    <location>
        <begin position="534"/>
        <end position="566"/>
    </location>
</feature>
<sequence>MKNEAFIASNNSLNEGIDLAGAGQEKKKKKSKTWSVVVKKAASLEMNELTSHYRTAISDVHEAVREGTLDVVDQVIARAKKAKNLNDLDDTGLSGLHHAVRYNRCEAVAKLLDHGAQVNIRSRDESNTPLHISSRFGWRETTKLLLDHGANPNAKNNNGCTPLHFACRRGNKELVLLLLDNHSIQINAVDKSLLTPLHVAGIHGDAELCKMLLDRGADYMAQAVDKTTPLHVAVANGNHKASKVILDQAIAMSANMADIVNARDIDSNTILHLAALTNNKEIAEEILKYQPSVNLTKTDFATPLHLACTKGHLEMVKLFILKGADIQYSRTFDGRTALHKAASFGHLDIINFLLDEGAKVDARDYTNRTPFLEAVANGQSGSAVLLLSRGAEITAYDNQVKNCLHLAIENENQDTLMVLLDTDGCLENLYSPDIRERVPLHYAAVCSNIKVLQVLLKKQTRFIFQDENQQTPMYLAAEAGRADHVEALGRAGSSINDRDDEGRSALHVAAAKGHRKVCEKLIKRGADVNCRDNLRSTPLMAAARNGGIKTCETLLENEAEIDNVNTSEDTALLEAVRYNHVAVVELLLDCGASVTVRNNTNLGLIDTAVKYGSSDVVMAICRHQRWKEILNIKAGVNGQPPMKLLIAHFPDAAKLIMDKCVQPAENMSPSHFDYTITYDFQLLDPGPDDPAFIRGKRYFGPEIMVQNNQENLLLHPLTQKLLEKKWSALGKTVYFLSFYTFLAFTILYTVFLVEERRYASFRPLAATNTSQASSIFRKSSLGGSVPFVILVFAVAQMAKEFLQIFLQRKMYFTQATNALEWALYGSTVVFMIPYVASDSWVDINYGRFKDPYIMWIIAVVSIFLCYVNFVLFLRRFATLGLYISMHMEVIWTVTKAAFQTLGHAFVKVIIMMVGEIEYVDTFISTIGSNNAQTNNPENPFPEAAFVFVFLFVFIMGISLMNLLVGLAVGDIDKIQREATLKRQAMQVEFVSQIEDKYPRFISRMIYTQVLVVRPNQPSLMTRLRRRILGYKDSSLEYTSYCETYDSYKGLCKKVDKTKKRVKYLINSMEAQNRLLKALARKIDPSMNIESFYEDDWITPETMPENVDDQQEFNFAALDESKESKEVDSSGIDVAF</sequence>
<keyword evidence="4 13" id="KW-0812">Transmembrane</keyword>
<comment type="subcellular location">
    <subcellularLocation>
        <location evidence="1">Membrane</location>
        <topology evidence="1">Multi-pass membrane protein</topology>
    </subcellularLocation>
</comment>
<feature type="domain" description="Ion transport" evidence="14">
    <location>
        <begin position="855"/>
        <end position="978"/>
    </location>
</feature>
<feature type="repeat" description="ANK" evidence="12">
    <location>
        <begin position="366"/>
        <end position="398"/>
    </location>
</feature>
<name>A0A6P8H214_ACTTE</name>
<feature type="transmembrane region" description="Helical" evidence="13">
    <location>
        <begin position="943"/>
        <end position="968"/>
    </location>
</feature>
<keyword evidence="3" id="KW-0716">Sensory transduction</keyword>
<dbReference type="GO" id="GO:1902495">
    <property type="term" value="C:transmembrane transporter complex"/>
    <property type="evidence" value="ECO:0007669"/>
    <property type="project" value="TreeGrafter"/>
</dbReference>
<keyword evidence="10" id="KW-0325">Glycoprotein</keyword>
<dbReference type="SUPFAM" id="SSF48403">
    <property type="entry name" value="Ankyrin repeat"/>
    <property type="match status" value="2"/>
</dbReference>
<feature type="repeat" description="ANK" evidence="12">
    <location>
        <begin position="158"/>
        <end position="191"/>
    </location>
</feature>
<evidence type="ECO:0000256" key="4">
    <source>
        <dbReference type="ARBA" id="ARBA00022692"/>
    </source>
</evidence>
<dbReference type="PROSITE" id="PS50297">
    <property type="entry name" value="ANK_REP_REGION"/>
    <property type="match status" value="9"/>
</dbReference>
<evidence type="ECO:0000256" key="11">
    <source>
        <dbReference type="ARBA" id="ARBA00023303"/>
    </source>
</evidence>
<protein>
    <submittedName>
        <fullName evidence="16">Serine/threonine-protein phosphatase 6 regulatory ankyrin repeat subunit B-like isoform X1</fullName>
    </submittedName>
</protein>
<evidence type="ECO:0000256" key="7">
    <source>
        <dbReference type="ARBA" id="ARBA00023043"/>
    </source>
</evidence>
<evidence type="ECO:0000256" key="3">
    <source>
        <dbReference type="ARBA" id="ARBA00022606"/>
    </source>
</evidence>
<evidence type="ECO:0000256" key="9">
    <source>
        <dbReference type="ARBA" id="ARBA00023136"/>
    </source>
</evidence>
<keyword evidence="6 13" id="KW-1133">Transmembrane helix</keyword>
<keyword evidence="15" id="KW-1185">Reference proteome</keyword>
<evidence type="ECO:0000256" key="5">
    <source>
        <dbReference type="ARBA" id="ARBA00022737"/>
    </source>
</evidence>
<feature type="repeat" description="ANK" evidence="12">
    <location>
        <begin position="468"/>
        <end position="500"/>
    </location>
</feature>
<feature type="repeat" description="ANK" evidence="12">
    <location>
        <begin position="501"/>
        <end position="533"/>
    </location>
</feature>
<accession>A0A6P8H214</accession>
<feature type="repeat" description="ANK" evidence="12">
    <location>
        <begin position="266"/>
        <end position="298"/>
    </location>
</feature>
<dbReference type="PROSITE" id="PS50088">
    <property type="entry name" value="ANK_REPEAT"/>
    <property type="match status" value="12"/>
</dbReference>
<dbReference type="Pfam" id="PF12796">
    <property type="entry name" value="Ank_2"/>
    <property type="match status" value="4"/>
</dbReference>
<evidence type="ECO:0000256" key="8">
    <source>
        <dbReference type="ARBA" id="ARBA00023065"/>
    </source>
</evidence>
<evidence type="ECO:0000256" key="13">
    <source>
        <dbReference type="SAM" id="Phobius"/>
    </source>
</evidence>
<feature type="transmembrane region" description="Helical" evidence="13">
    <location>
        <begin position="733"/>
        <end position="753"/>
    </location>
</feature>
<dbReference type="Gene3D" id="1.25.40.20">
    <property type="entry name" value="Ankyrin repeat-containing domain"/>
    <property type="match status" value="5"/>
</dbReference>
<dbReference type="Pfam" id="PF13857">
    <property type="entry name" value="Ank_5"/>
    <property type="match status" value="1"/>
</dbReference>
<dbReference type="InterPro" id="IPR036770">
    <property type="entry name" value="Ankyrin_rpt-contain_sf"/>
</dbReference>
<dbReference type="InterPro" id="IPR052076">
    <property type="entry name" value="TRP_cation_channel"/>
</dbReference>
<feature type="repeat" description="ANK" evidence="12">
    <location>
        <begin position="125"/>
        <end position="157"/>
    </location>
</feature>
<dbReference type="RefSeq" id="XP_031549436.1">
    <property type="nucleotide sequence ID" value="XM_031693576.1"/>
</dbReference>
<evidence type="ECO:0000259" key="14">
    <source>
        <dbReference type="Pfam" id="PF00520"/>
    </source>
</evidence>
<dbReference type="SMART" id="SM00248">
    <property type="entry name" value="ANK"/>
    <property type="match status" value="16"/>
</dbReference>
<organism evidence="15 16">
    <name type="scientific">Actinia tenebrosa</name>
    <name type="common">Australian red waratah sea anemone</name>
    <dbReference type="NCBI Taxonomy" id="6105"/>
    <lineage>
        <taxon>Eukaryota</taxon>
        <taxon>Metazoa</taxon>
        <taxon>Cnidaria</taxon>
        <taxon>Anthozoa</taxon>
        <taxon>Hexacorallia</taxon>
        <taxon>Actiniaria</taxon>
        <taxon>Actiniidae</taxon>
        <taxon>Actinia</taxon>
    </lineage>
</organism>
<feature type="repeat" description="ANK" evidence="12">
    <location>
        <begin position="333"/>
        <end position="365"/>
    </location>
</feature>
<dbReference type="InParanoid" id="A0A6P8H214"/>
<keyword evidence="11" id="KW-0407">Ion channel</keyword>
<dbReference type="PRINTS" id="PR01415">
    <property type="entry name" value="ANKYRIN"/>
</dbReference>
<evidence type="ECO:0000256" key="12">
    <source>
        <dbReference type="PROSITE-ProRule" id="PRU00023"/>
    </source>
</evidence>